<reference evidence="7" key="1">
    <citation type="submission" date="2020-08" db="EMBL/GenBank/DDBJ databases">
        <title>Genome public.</title>
        <authorList>
            <person name="Liu C."/>
            <person name="Sun Q."/>
        </authorList>
    </citation>
    <scope>NUCLEOTIDE SEQUENCE</scope>
    <source>
        <strain evidence="7">N12</strain>
    </source>
</reference>
<evidence type="ECO:0000256" key="3">
    <source>
        <dbReference type="ARBA" id="ARBA00022692"/>
    </source>
</evidence>
<dbReference type="AlphaFoldDB" id="A0A926IRG6"/>
<comment type="subcellular location">
    <subcellularLocation>
        <location evidence="1">Cell membrane</location>
        <topology evidence="1">Multi-pass membrane protein</topology>
    </subcellularLocation>
</comment>
<evidence type="ECO:0000256" key="2">
    <source>
        <dbReference type="ARBA" id="ARBA00022475"/>
    </source>
</evidence>
<feature type="transmembrane region" description="Helical" evidence="6">
    <location>
        <begin position="207"/>
        <end position="231"/>
    </location>
</feature>
<keyword evidence="4 6" id="KW-1133">Transmembrane helix</keyword>
<feature type="transmembrane region" description="Helical" evidence="6">
    <location>
        <begin position="251"/>
        <end position="270"/>
    </location>
</feature>
<comment type="caution">
    <text evidence="7">The sequence shown here is derived from an EMBL/GenBank/DDBJ whole genome shotgun (WGS) entry which is preliminary data.</text>
</comment>
<feature type="transmembrane region" description="Helical" evidence="6">
    <location>
        <begin position="183"/>
        <end position="201"/>
    </location>
</feature>
<dbReference type="InterPro" id="IPR002528">
    <property type="entry name" value="MATE_fam"/>
</dbReference>
<keyword evidence="8" id="KW-1185">Reference proteome</keyword>
<dbReference type="EMBL" id="JACRTF010000001">
    <property type="protein sequence ID" value="MBC8594856.1"/>
    <property type="molecule type" value="Genomic_DNA"/>
</dbReference>
<dbReference type="GO" id="GO:0005886">
    <property type="term" value="C:plasma membrane"/>
    <property type="evidence" value="ECO:0007669"/>
    <property type="project" value="UniProtKB-SubCell"/>
</dbReference>
<dbReference type="RefSeq" id="WP_262435943.1">
    <property type="nucleotide sequence ID" value="NZ_JACRTF010000001.1"/>
</dbReference>
<accession>A0A926IRG6</accession>
<dbReference type="Proteomes" id="UP000651085">
    <property type="component" value="Unassembled WGS sequence"/>
</dbReference>
<feature type="transmembrane region" description="Helical" evidence="6">
    <location>
        <begin position="342"/>
        <end position="361"/>
    </location>
</feature>
<protein>
    <submittedName>
        <fullName evidence="7">Uncharacterized protein</fullName>
    </submittedName>
</protein>
<evidence type="ECO:0000256" key="4">
    <source>
        <dbReference type="ARBA" id="ARBA00022989"/>
    </source>
</evidence>
<evidence type="ECO:0000256" key="5">
    <source>
        <dbReference type="ARBA" id="ARBA00023136"/>
    </source>
</evidence>
<keyword evidence="3 6" id="KW-0812">Transmembrane</keyword>
<keyword evidence="5 6" id="KW-0472">Membrane</keyword>
<feature type="transmembrane region" description="Helical" evidence="6">
    <location>
        <begin position="32"/>
        <end position="53"/>
    </location>
</feature>
<feature type="transmembrane region" description="Helical" evidence="6">
    <location>
        <begin position="6"/>
        <end position="25"/>
    </location>
</feature>
<organism evidence="7 8">
    <name type="scientific">Jilunia laotingensis</name>
    <dbReference type="NCBI Taxonomy" id="2763675"/>
    <lineage>
        <taxon>Bacteria</taxon>
        <taxon>Pseudomonadati</taxon>
        <taxon>Bacteroidota</taxon>
        <taxon>Bacteroidia</taxon>
        <taxon>Bacteroidales</taxon>
        <taxon>Bacteroidaceae</taxon>
        <taxon>Jilunia</taxon>
    </lineage>
</organism>
<dbReference type="Pfam" id="PF01554">
    <property type="entry name" value="MatE"/>
    <property type="match status" value="1"/>
</dbReference>
<proteinExistence type="predicted"/>
<keyword evidence="2" id="KW-1003">Cell membrane</keyword>
<sequence length="385" mass="44124">MVFGLSLIAAFFSMISVPFIAMYTAKQRFLDLAFWGIIQSLLLFLSAYILIFWEDNRLILYTSFVVLSTICVQIIQMGRAFYLFSECKLHFSYFFNKNRSCHLLGYSFWNFWGNFGHLVRTQGNAILVNLFFGTQGNAALGIGNQVSNQTNVLATSLSTVVTPAIVQNEGAGNRKEAVRLSYLTAKLGIILILLLTIPILVEADNILNIWLIHVPKYSVGICQLMIIMFMIEKSTMGQYALLQAIGRIKRVELSTGIFYSLTILLAYLLIIDNKGIYSIGYACVFMMFISRFFIVFDVKRYFNIPIKNWLNIIIFPYLIITFWALGISYIVSNLFIPSLFRIFLNIIVNFVVVIGTSYFLLLNRQEKNECVELIRKNILRNKNLI</sequence>
<evidence type="ECO:0000313" key="7">
    <source>
        <dbReference type="EMBL" id="MBC8594856.1"/>
    </source>
</evidence>
<feature type="transmembrane region" description="Helical" evidence="6">
    <location>
        <begin position="308"/>
        <end position="330"/>
    </location>
</feature>
<evidence type="ECO:0000313" key="8">
    <source>
        <dbReference type="Proteomes" id="UP000651085"/>
    </source>
</evidence>
<name>A0A926IRG6_9BACT</name>
<gene>
    <name evidence="7" type="ORF">H8744_16725</name>
</gene>
<dbReference type="PANTHER" id="PTHR30250">
    <property type="entry name" value="PST FAMILY PREDICTED COLANIC ACID TRANSPORTER"/>
    <property type="match status" value="1"/>
</dbReference>
<dbReference type="InterPro" id="IPR050833">
    <property type="entry name" value="Poly_Biosynth_Transport"/>
</dbReference>
<dbReference type="PANTHER" id="PTHR30250:SF26">
    <property type="entry name" value="PSMA PROTEIN"/>
    <property type="match status" value="1"/>
</dbReference>
<feature type="transmembrane region" description="Helical" evidence="6">
    <location>
        <begin position="276"/>
        <end position="296"/>
    </location>
</feature>
<evidence type="ECO:0000256" key="6">
    <source>
        <dbReference type="SAM" id="Phobius"/>
    </source>
</evidence>
<evidence type="ECO:0000256" key="1">
    <source>
        <dbReference type="ARBA" id="ARBA00004651"/>
    </source>
</evidence>
<feature type="transmembrane region" description="Helical" evidence="6">
    <location>
        <begin position="59"/>
        <end position="82"/>
    </location>
</feature>